<dbReference type="Pfam" id="PF13166">
    <property type="entry name" value="AAA_13"/>
    <property type="match status" value="1"/>
</dbReference>
<accession>A0A8E0IG11</accession>
<evidence type="ECO:0000313" key="2">
    <source>
        <dbReference type="EMBL" id="EPC51251.1"/>
    </source>
</evidence>
<dbReference type="Gene3D" id="3.40.50.300">
    <property type="entry name" value="P-loop containing nucleotide triphosphate hydrolases"/>
    <property type="match status" value="1"/>
</dbReference>
<dbReference type="AlphaFoldDB" id="A0A8E0IG11"/>
<comment type="caution">
    <text evidence="2">The sequence shown here is derived from an EMBL/GenBank/DDBJ whole genome shotgun (WGS) entry which is preliminary data.</text>
</comment>
<feature type="domain" description="Protein CR006 P-loop" evidence="1">
    <location>
        <begin position="30"/>
        <end position="503"/>
    </location>
</feature>
<gene>
    <name evidence="2" type="ORF">Lpp7_09713</name>
</gene>
<organism evidence="2 3">
    <name type="scientific">Lacticaseibacillus paracasei subsp. paracasei Lpp7</name>
    <dbReference type="NCBI Taxonomy" id="1256200"/>
    <lineage>
        <taxon>Bacteria</taxon>
        <taxon>Bacillati</taxon>
        <taxon>Bacillota</taxon>
        <taxon>Bacilli</taxon>
        <taxon>Lactobacillales</taxon>
        <taxon>Lactobacillaceae</taxon>
        <taxon>Lacticaseibacillus</taxon>
    </lineage>
</organism>
<evidence type="ECO:0000313" key="3">
    <source>
        <dbReference type="Proteomes" id="UP000014303"/>
    </source>
</evidence>
<evidence type="ECO:0000259" key="1">
    <source>
        <dbReference type="Pfam" id="PF13166"/>
    </source>
</evidence>
<dbReference type="EMBL" id="ANJV01000151">
    <property type="protein sequence ID" value="EPC51251.1"/>
    <property type="molecule type" value="Genomic_DNA"/>
</dbReference>
<dbReference type="SUPFAM" id="SSF52540">
    <property type="entry name" value="P-loop containing nucleoside triphosphate hydrolases"/>
    <property type="match status" value="1"/>
</dbReference>
<sequence length="552" mass="63244">IHQEQIMEVLSNSGRTQLDKTKNIFSAPSTEYCPTCFRTITTREKEELVHVINQVLTISKQNAEDDITNQLKSLNLNTLAIINKGTDIATLFPQEIFAYNEAVEEYNEMIARYSKAVTDKINNPYAIPNTIDCDNNKLYSSIISAGRAVQAAVENYNAIFENEQLIKSEADFLNLNIAKFNNRDLFEQFATASLRHRDLEEKVRAAEAPREENERSISSVKARLAEQKVALDQINEKLAHVFMNRNRLKLIEGDNCYRVLSRDEFIATSQLSVGERNAISLCYFFSRINSNVRADQAYQRPLFIVLGDPISSFDFENKIGILSLLREELEKVLFSNPESKVLIMTHDAEMFHHIAKIYDDIEERRSMLAKVGKSNVEKIVSHHYQLSSGRLTEAGTKSFNDYAQQLQEVYNYAASNIQASNSQDVEVDYHPDDLYIGNIMRRVIEAFSTFCYRRGVSAIFNDQDILDNIPDIHRDFLRTFMYRLVFNSESHSEENVKSRPDNNAVDFISHSELVKTARLLVVFMNDLNPLHLQKLITGFDANEVKVWGQLAV</sequence>
<dbReference type="InterPro" id="IPR026866">
    <property type="entry name" value="CR006_AAA"/>
</dbReference>
<name>A0A8E0IG11_LACPA</name>
<protein>
    <recommendedName>
        <fullName evidence="1">Protein CR006 P-loop domain-containing protein</fullName>
    </recommendedName>
</protein>
<proteinExistence type="predicted"/>
<dbReference type="Proteomes" id="UP000014303">
    <property type="component" value="Unassembled WGS sequence"/>
</dbReference>
<feature type="non-terminal residue" evidence="2">
    <location>
        <position position="1"/>
    </location>
</feature>
<reference evidence="2 3" key="1">
    <citation type="journal article" date="2013" name="PLoS ONE">
        <title>Lactobacillus paracasei comparative genomics: towards species pan-genome definition and exploitation of diversity.</title>
        <authorList>
            <person name="Smokvina T."/>
            <person name="Wels M."/>
            <person name="Polka J."/>
            <person name="Chervaux C."/>
            <person name="Brisse S."/>
            <person name="Boekhorst J."/>
            <person name="van Hylckama Vlieg J.E."/>
            <person name="Siezen R.J."/>
        </authorList>
    </citation>
    <scope>NUCLEOTIDE SEQUENCE [LARGE SCALE GENOMIC DNA]</scope>
    <source>
        <strain evidence="2 3">Lpp7</strain>
    </source>
</reference>
<dbReference type="InterPro" id="IPR027417">
    <property type="entry name" value="P-loop_NTPase"/>
</dbReference>